<dbReference type="AlphaFoldDB" id="A0A179DLQ2"/>
<dbReference type="Proteomes" id="UP000078459">
    <property type="component" value="Unassembled WGS sequence"/>
</dbReference>
<dbReference type="EMBL" id="LWHJ01000011">
    <property type="protein sequence ID" value="OAQ41732.1"/>
    <property type="molecule type" value="Genomic_DNA"/>
</dbReference>
<evidence type="ECO:0000259" key="1">
    <source>
        <dbReference type="Pfam" id="PF09413"/>
    </source>
</evidence>
<dbReference type="RefSeq" id="WP_068820763.1">
    <property type="nucleotide sequence ID" value="NZ_LWHJ01000011.1"/>
</dbReference>
<dbReference type="STRING" id="1826909.A5893_01055"/>
<dbReference type="InterPro" id="IPR018551">
    <property type="entry name" value="DUF2007"/>
</dbReference>
<dbReference type="OrthoDB" id="1467917at2"/>
<protein>
    <recommendedName>
        <fullName evidence="1">DUF2007 domain-containing protein</fullName>
    </recommendedName>
</protein>
<evidence type="ECO:0000313" key="2">
    <source>
        <dbReference type="EMBL" id="OAQ41732.1"/>
    </source>
</evidence>
<gene>
    <name evidence="2" type="ORF">A5893_01055</name>
</gene>
<reference evidence="2 3" key="2">
    <citation type="submission" date="2016-06" db="EMBL/GenBank/DDBJ databases">
        <title>Pedobacter psychrophilus sp. nov., isolated from Antarctic fragmentary rock.</title>
        <authorList>
            <person name="Svec P."/>
        </authorList>
    </citation>
    <scope>NUCLEOTIDE SEQUENCE [LARGE SCALE GENOMIC DNA]</scope>
    <source>
        <strain evidence="2 3">CCM 8644</strain>
    </source>
</reference>
<feature type="domain" description="DUF2007" evidence="1">
    <location>
        <begin position="5"/>
        <end position="64"/>
    </location>
</feature>
<dbReference type="Pfam" id="PF09413">
    <property type="entry name" value="DUF2007"/>
    <property type="match status" value="1"/>
</dbReference>
<name>A0A179DLQ2_9SPHI</name>
<proteinExistence type="predicted"/>
<accession>A0A179DLQ2</accession>
<evidence type="ECO:0000313" key="3">
    <source>
        <dbReference type="Proteomes" id="UP000078459"/>
    </source>
</evidence>
<organism evidence="2 3">
    <name type="scientific">Pedobacter psychrophilus</name>
    <dbReference type="NCBI Taxonomy" id="1826909"/>
    <lineage>
        <taxon>Bacteria</taxon>
        <taxon>Pseudomonadati</taxon>
        <taxon>Bacteroidota</taxon>
        <taxon>Sphingobacteriia</taxon>
        <taxon>Sphingobacteriales</taxon>
        <taxon>Sphingobacteriaceae</taxon>
        <taxon>Pedobacter</taxon>
    </lineage>
</organism>
<sequence length="67" mass="7864">MTNNWVKIYTSNQFFQSEMVKQVLVDHEIDAIIMNKQDSSYKFGEVEVHVNQENFDKALAIILENDL</sequence>
<comment type="caution">
    <text evidence="2">The sequence shown here is derived from an EMBL/GenBank/DDBJ whole genome shotgun (WGS) entry which is preliminary data.</text>
</comment>
<keyword evidence="3" id="KW-1185">Reference proteome</keyword>
<reference evidence="2 3" key="1">
    <citation type="submission" date="2016-04" db="EMBL/GenBank/DDBJ databases">
        <authorList>
            <person name="Evans L.H."/>
            <person name="Alamgir A."/>
            <person name="Owens N."/>
            <person name="Weber N.D."/>
            <person name="Virtaneva K."/>
            <person name="Barbian K."/>
            <person name="Babar A."/>
            <person name="Rosenke K."/>
        </authorList>
    </citation>
    <scope>NUCLEOTIDE SEQUENCE [LARGE SCALE GENOMIC DNA]</scope>
    <source>
        <strain evidence="2 3">CCM 8644</strain>
    </source>
</reference>